<organism evidence="1 2">
    <name type="scientific">Bacillus gaemokensis</name>
    <dbReference type="NCBI Taxonomy" id="574375"/>
    <lineage>
        <taxon>Bacteria</taxon>
        <taxon>Bacillati</taxon>
        <taxon>Bacillota</taxon>
        <taxon>Bacilli</taxon>
        <taxon>Bacillales</taxon>
        <taxon>Bacillaceae</taxon>
        <taxon>Bacillus</taxon>
        <taxon>Bacillus cereus group</taxon>
    </lineage>
</organism>
<dbReference type="OrthoDB" id="9891634at2"/>
<dbReference type="EMBL" id="JOTM01000101">
    <property type="protein sequence ID" value="KEK20057.1"/>
    <property type="molecule type" value="Genomic_DNA"/>
</dbReference>
<evidence type="ECO:0000313" key="1">
    <source>
        <dbReference type="EMBL" id="KEK20057.1"/>
    </source>
</evidence>
<dbReference type="RefSeq" id="WP_033679198.1">
    <property type="nucleotide sequence ID" value="NZ_JOTM01000101.1"/>
</dbReference>
<evidence type="ECO:0000313" key="2">
    <source>
        <dbReference type="Proteomes" id="UP000027778"/>
    </source>
</evidence>
<name>A0A073K0U1_9BACI</name>
<dbReference type="eggNOG" id="ENOG5030ECC">
    <property type="taxonomic scope" value="Bacteria"/>
</dbReference>
<accession>A0A073K0U1</accession>
<comment type="caution">
    <text evidence="1">The sequence shown here is derived from an EMBL/GenBank/DDBJ whole genome shotgun (WGS) entry which is preliminary data.</text>
</comment>
<dbReference type="Proteomes" id="UP000027778">
    <property type="component" value="Unassembled WGS sequence"/>
</dbReference>
<sequence length="106" mass="12794">MDKEKTIQVKFTVNEEQYKKLEILAKMRELSVPQFCKLTSLQVKIQAARLIVVEGQYVMPEPEVLFLKEIEERYNTEKQFLRIDKEFNERLYEYAVKKREQSESDQ</sequence>
<protein>
    <submittedName>
        <fullName evidence="1">Uncharacterized protein</fullName>
    </submittedName>
</protein>
<proteinExistence type="predicted"/>
<dbReference type="AlphaFoldDB" id="A0A073K0U1"/>
<keyword evidence="2" id="KW-1185">Reference proteome</keyword>
<gene>
    <name evidence="1" type="ORF">BAGA_05115</name>
</gene>
<reference evidence="1 2" key="1">
    <citation type="submission" date="2014-06" db="EMBL/GenBank/DDBJ databases">
        <title>Draft genome sequence of Bacillus gaemokensis JCM 15801 (MCCC 1A00707).</title>
        <authorList>
            <person name="Lai Q."/>
            <person name="Liu Y."/>
            <person name="Shao Z."/>
        </authorList>
    </citation>
    <scope>NUCLEOTIDE SEQUENCE [LARGE SCALE GENOMIC DNA]</scope>
    <source>
        <strain evidence="1 2">JCM 15801</strain>
    </source>
</reference>